<feature type="transmembrane region" description="Helical" evidence="1">
    <location>
        <begin position="26"/>
        <end position="46"/>
    </location>
</feature>
<dbReference type="InterPro" id="IPR021877">
    <property type="entry name" value="DUF3487"/>
</dbReference>
<comment type="caution">
    <text evidence="2">The sequence shown here is derived from an EMBL/GenBank/DDBJ whole genome shotgun (WGS) entry which is preliminary data.</text>
</comment>
<keyword evidence="1" id="KW-1133">Transmembrane helix</keyword>
<evidence type="ECO:0000256" key="1">
    <source>
        <dbReference type="SAM" id="Phobius"/>
    </source>
</evidence>
<keyword evidence="3" id="KW-1185">Reference proteome</keyword>
<evidence type="ECO:0000313" key="3">
    <source>
        <dbReference type="Proteomes" id="UP001554567"/>
    </source>
</evidence>
<protein>
    <submittedName>
        <fullName evidence="2">TIGR03750 family conjugal transfer protein</fullName>
    </submittedName>
</protein>
<feature type="transmembrane region" description="Helical" evidence="1">
    <location>
        <begin position="52"/>
        <end position="75"/>
    </location>
</feature>
<keyword evidence="1" id="KW-0472">Membrane</keyword>
<keyword evidence="1" id="KW-0812">Transmembrane</keyword>
<dbReference type="NCBIfam" id="TIGR03750">
    <property type="entry name" value="conj_TIGR03750"/>
    <property type="match status" value="1"/>
</dbReference>
<name>A0ABV3MYD7_9GAMM</name>
<evidence type="ECO:0000313" key="2">
    <source>
        <dbReference type="EMBL" id="MEW5288581.1"/>
    </source>
</evidence>
<reference evidence="2 3" key="1">
    <citation type="submission" date="2024-07" db="EMBL/GenBank/DDBJ databases">
        <authorList>
            <person name="Dulla G.F.J."/>
            <person name="Delorm J.G."/>
        </authorList>
    </citation>
    <scope>NUCLEOTIDE SEQUENCE [LARGE SCALE GENOMIC DNA]</scope>
    <source>
        <strain evidence="2 3">JGD 233</strain>
    </source>
</reference>
<gene>
    <name evidence="2" type="ORF">ABW286_05215</name>
</gene>
<dbReference type="EMBL" id="JBFKZN010000002">
    <property type="protein sequence ID" value="MEW5288581.1"/>
    <property type="molecule type" value="Genomic_DNA"/>
</dbReference>
<proteinExistence type="predicted"/>
<dbReference type="Proteomes" id="UP001554567">
    <property type="component" value="Unassembled WGS sequence"/>
</dbReference>
<accession>A0ABV3MYD7</accession>
<dbReference type="Pfam" id="PF11990">
    <property type="entry name" value="DUF3487"/>
    <property type="match status" value="1"/>
</dbReference>
<organism evidence="2 3">
    <name type="scientific">Erwinia papayae</name>
    <dbReference type="NCBI Taxonomy" id="206499"/>
    <lineage>
        <taxon>Bacteria</taxon>
        <taxon>Pseudomonadati</taxon>
        <taxon>Pseudomonadota</taxon>
        <taxon>Gammaproteobacteria</taxon>
        <taxon>Enterobacterales</taxon>
        <taxon>Erwiniaceae</taxon>
        <taxon>Erwinia</taxon>
    </lineage>
</organism>
<sequence>MAVIDFLPDRLNNPPVVFKGFTAGEFLLAAVVGIVAGIPLAVPLAMVPFLGWLAFPTCMLLMPLVVIFLGGGWIASYKRGKPENYIWQRLEQLRCRVGLSRALILDSRAWEMKRTRAVTRGGEA</sequence>
<dbReference type="RefSeq" id="WP_367166863.1">
    <property type="nucleotide sequence ID" value="NZ_JBFKZN010000002.1"/>
</dbReference>